<comment type="caution">
    <text evidence="1">The sequence shown here is derived from an EMBL/GenBank/DDBJ whole genome shotgun (WGS) entry which is preliminary data.</text>
</comment>
<protein>
    <submittedName>
        <fullName evidence="1">Uncharacterized protein</fullName>
    </submittedName>
</protein>
<reference evidence="1 2" key="1">
    <citation type="submission" date="2018-12" db="EMBL/GenBank/DDBJ databases">
        <title>Deinococcus radiophilus ATCC 27603 genome sequencing and assembly.</title>
        <authorList>
            <person name="Maclea K.S."/>
            <person name="Maynard C.R."/>
        </authorList>
    </citation>
    <scope>NUCLEOTIDE SEQUENCE [LARGE SCALE GENOMIC DNA]</scope>
    <source>
        <strain evidence="1 2">ATCC 27603</strain>
    </source>
</reference>
<name>A0A3S0KEE5_9DEIO</name>
<dbReference type="EMBL" id="RXPE01000006">
    <property type="protein sequence ID" value="RTR28705.1"/>
    <property type="molecule type" value="Genomic_DNA"/>
</dbReference>
<evidence type="ECO:0000313" key="1">
    <source>
        <dbReference type="EMBL" id="RTR28705.1"/>
    </source>
</evidence>
<dbReference type="RefSeq" id="WP_126351654.1">
    <property type="nucleotide sequence ID" value="NZ_CP086380.1"/>
</dbReference>
<proteinExistence type="predicted"/>
<keyword evidence="2" id="KW-1185">Reference proteome</keyword>
<dbReference type="Proteomes" id="UP000277766">
    <property type="component" value="Unassembled WGS sequence"/>
</dbReference>
<sequence length="111" mass="12195">MQAQVAALLCLTLAGCGNLSNGPDPAALPMTAQERRTCEPMILFTGGYYDNPLSRLVYPRSTLEKVGEGQYRLRLFGLFGTVDHRYAVDAGPTFEASLRTGEEFFCSVARR</sequence>
<dbReference type="AlphaFoldDB" id="A0A3S0KEE5"/>
<accession>A0A3S0KEE5</accession>
<gene>
    <name evidence="1" type="ORF">EJ104_04955</name>
</gene>
<evidence type="ECO:0000313" key="2">
    <source>
        <dbReference type="Proteomes" id="UP000277766"/>
    </source>
</evidence>
<organism evidence="1 2">
    <name type="scientific">Deinococcus radiophilus</name>
    <dbReference type="NCBI Taxonomy" id="32062"/>
    <lineage>
        <taxon>Bacteria</taxon>
        <taxon>Thermotogati</taxon>
        <taxon>Deinococcota</taxon>
        <taxon>Deinococci</taxon>
        <taxon>Deinococcales</taxon>
        <taxon>Deinococcaceae</taxon>
        <taxon>Deinococcus</taxon>
    </lineage>
</organism>